<feature type="transmembrane region" description="Helical" evidence="2">
    <location>
        <begin position="129"/>
        <end position="150"/>
    </location>
</feature>
<evidence type="ECO:0000256" key="1">
    <source>
        <dbReference type="SAM" id="MobiDB-lite"/>
    </source>
</evidence>
<dbReference type="EMBL" id="JAIZAY010000011">
    <property type="protein sequence ID" value="KAJ8033090.1"/>
    <property type="molecule type" value="Genomic_DNA"/>
</dbReference>
<evidence type="ECO:0000256" key="2">
    <source>
        <dbReference type="SAM" id="Phobius"/>
    </source>
</evidence>
<evidence type="ECO:0000313" key="4">
    <source>
        <dbReference type="Proteomes" id="UP001152320"/>
    </source>
</evidence>
<organism evidence="3 4">
    <name type="scientific">Holothuria leucospilota</name>
    <name type="common">Black long sea cucumber</name>
    <name type="synonym">Mertensiothuria leucospilota</name>
    <dbReference type="NCBI Taxonomy" id="206669"/>
    <lineage>
        <taxon>Eukaryota</taxon>
        <taxon>Metazoa</taxon>
        <taxon>Echinodermata</taxon>
        <taxon>Eleutherozoa</taxon>
        <taxon>Echinozoa</taxon>
        <taxon>Holothuroidea</taxon>
        <taxon>Aspidochirotacea</taxon>
        <taxon>Aspidochirotida</taxon>
        <taxon>Holothuriidae</taxon>
        <taxon>Holothuria</taxon>
    </lineage>
</organism>
<feature type="compositionally biased region" description="Basic and acidic residues" evidence="1">
    <location>
        <begin position="40"/>
        <end position="58"/>
    </location>
</feature>
<dbReference type="AlphaFoldDB" id="A0A9Q1H5D9"/>
<keyword evidence="4" id="KW-1185">Reference proteome</keyword>
<protein>
    <submittedName>
        <fullName evidence="3">Uncharacterized protein</fullName>
    </submittedName>
</protein>
<reference evidence="3" key="1">
    <citation type="submission" date="2021-10" db="EMBL/GenBank/DDBJ databases">
        <title>Tropical sea cucumber genome reveals ecological adaptation and Cuvierian tubules defense mechanism.</title>
        <authorList>
            <person name="Chen T."/>
        </authorList>
    </citation>
    <scope>NUCLEOTIDE SEQUENCE</scope>
    <source>
        <strain evidence="3">Nanhai2018</strain>
        <tissue evidence="3">Muscle</tissue>
    </source>
</reference>
<feature type="region of interest" description="Disordered" evidence="1">
    <location>
        <begin position="1"/>
        <end position="111"/>
    </location>
</feature>
<evidence type="ECO:0000313" key="3">
    <source>
        <dbReference type="EMBL" id="KAJ8033090.1"/>
    </source>
</evidence>
<keyword evidence="2" id="KW-1133">Transmembrane helix</keyword>
<dbReference type="Proteomes" id="UP001152320">
    <property type="component" value="Chromosome 11"/>
</dbReference>
<sequence>MLPLHFYRDTMKAKGKRRGNDTTATDGGSGGQGKHRRYDGHHTSQDRADSDKKSERHPLSVSLDDLQRQEELARRDEEDKRRHNKEGKLKCDFQRQSKDQAHSKKRTATSLREAEDAIDLSNISPWKKWTVVICFFGFLIVIIVVLILVLSMK</sequence>
<feature type="compositionally biased region" description="Basic and acidic residues" evidence="1">
    <location>
        <begin position="65"/>
        <end position="102"/>
    </location>
</feature>
<keyword evidence="2" id="KW-0472">Membrane</keyword>
<feature type="compositionally biased region" description="Basic and acidic residues" evidence="1">
    <location>
        <begin position="1"/>
        <end position="12"/>
    </location>
</feature>
<gene>
    <name evidence="3" type="ORF">HOLleu_23224</name>
</gene>
<keyword evidence="2" id="KW-0812">Transmembrane</keyword>
<proteinExistence type="predicted"/>
<comment type="caution">
    <text evidence="3">The sequence shown here is derived from an EMBL/GenBank/DDBJ whole genome shotgun (WGS) entry which is preliminary data.</text>
</comment>
<accession>A0A9Q1H5D9</accession>
<name>A0A9Q1H5D9_HOLLE</name>